<accession>A0A428SRP2</accession>
<reference evidence="1 2" key="1">
    <citation type="submission" date="2017-06" db="EMBL/GenBank/DDBJ databases">
        <title>Comparative genomic analysis of Ambrosia Fusariam Clade fungi.</title>
        <authorList>
            <person name="Stajich J.E."/>
            <person name="Carrillo J."/>
            <person name="Kijimoto T."/>
            <person name="Eskalen A."/>
            <person name="O'Donnell K."/>
            <person name="Kasson M."/>
        </authorList>
    </citation>
    <scope>NUCLEOTIDE SEQUENCE [LARGE SCALE GENOMIC DNA]</scope>
    <source>
        <strain evidence="1 2">NRRL62579</strain>
    </source>
</reference>
<dbReference type="PANTHER" id="PTHR28004">
    <property type="entry name" value="ZGC:162816-RELATED"/>
    <property type="match status" value="1"/>
</dbReference>
<name>A0A428SRP2_9HYPO</name>
<dbReference type="EMBL" id="NKCK01000202">
    <property type="protein sequence ID" value="RSL92455.1"/>
    <property type="molecule type" value="Genomic_DNA"/>
</dbReference>
<evidence type="ECO:0008006" key="3">
    <source>
        <dbReference type="Google" id="ProtNLM"/>
    </source>
</evidence>
<proteinExistence type="predicted"/>
<evidence type="ECO:0000313" key="2">
    <source>
        <dbReference type="Proteomes" id="UP000287144"/>
    </source>
</evidence>
<sequence>MDSSQSLRNPSAFVGFEAKDLPASSLVLARFVVERNIQQLHRDVEALGFGFRPHMSTLKTLEMTRLMLGNGKYRGVICSTLAEIEGAASLAQEGILDEALESSMGSSTTQSPWPIFLGIDVGARWSGVPSFSERIQELAHVAKESNTVEVLGFHADTRFASVGASEEDSCSENLEGVLEDTRYFGAEKAVVVPIELAPTYPMISSLTSKTPANVVVEQSAGQAPASIIELHPSNPPLTHLQHVPSKFTEPYHQALRLMTENGPIAFFKEGEEWEEFGNIFGQPGWGVKRMS</sequence>
<dbReference type="GO" id="GO:0008721">
    <property type="term" value="F:D-serine ammonia-lyase activity"/>
    <property type="evidence" value="ECO:0007669"/>
    <property type="project" value="TreeGrafter"/>
</dbReference>
<dbReference type="AlphaFoldDB" id="A0A428SRP2"/>
<dbReference type="InterPro" id="IPR051466">
    <property type="entry name" value="D-amino_acid_metab_enzyme"/>
</dbReference>
<evidence type="ECO:0000313" key="1">
    <source>
        <dbReference type="EMBL" id="RSL92455.1"/>
    </source>
</evidence>
<comment type="caution">
    <text evidence="1">The sequence shown here is derived from an EMBL/GenBank/DDBJ whole genome shotgun (WGS) entry which is preliminary data.</text>
</comment>
<keyword evidence="2" id="KW-1185">Reference proteome</keyword>
<organism evidence="1 2">
    <name type="scientific">Fusarium oligoseptatum</name>
    <dbReference type="NCBI Taxonomy" id="2604345"/>
    <lineage>
        <taxon>Eukaryota</taxon>
        <taxon>Fungi</taxon>
        <taxon>Dikarya</taxon>
        <taxon>Ascomycota</taxon>
        <taxon>Pezizomycotina</taxon>
        <taxon>Sordariomycetes</taxon>
        <taxon>Hypocreomycetidae</taxon>
        <taxon>Hypocreales</taxon>
        <taxon>Nectriaceae</taxon>
        <taxon>Fusarium</taxon>
        <taxon>Fusarium solani species complex</taxon>
    </lineage>
</organism>
<dbReference type="Gene3D" id="3.20.20.10">
    <property type="entry name" value="Alanine racemase"/>
    <property type="match status" value="1"/>
</dbReference>
<dbReference type="PANTHER" id="PTHR28004:SF2">
    <property type="entry name" value="D-SERINE DEHYDRATASE"/>
    <property type="match status" value="1"/>
</dbReference>
<protein>
    <recommendedName>
        <fullName evidence="3">Alanine racemase N-terminal domain-containing protein</fullName>
    </recommendedName>
</protein>
<dbReference type="InterPro" id="IPR029066">
    <property type="entry name" value="PLP-binding_barrel"/>
</dbReference>
<gene>
    <name evidence="1" type="ORF">CEP52_013805</name>
</gene>
<dbReference type="GO" id="GO:0036088">
    <property type="term" value="P:D-serine catabolic process"/>
    <property type="evidence" value="ECO:0007669"/>
    <property type="project" value="TreeGrafter"/>
</dbReference>
<dbReference type="STRING" id="1325735.A0A428SRP2"/>
<dbReference type="Proteomes" id="UP000287144">
    <property type="component" value="Unassembled WGS sequence"/>
</dbReference>